<feature type="compositionally biased region" description="Low complexity" evidence="3">
    <location>
        <begin position="2201"/>
        <end position="2263"/>
    </location>
</feature>
<dbReference type="Proteomes" id="UP000000673">
    <property type="component" value="Unassembled WGS sequence"/>
</dbReference>
<dbReference type="HOGENOM" id="CLU_227946_0_0_1"/>
<feature type="compositionally biased region" description="Low complexity" evidence="3">
    <location>
        <begin position="1599"/>
        <end position="1624"/>
    </location>
</feature>
<dbReference type="InterPro" id="IPR037800">
    <property type="entry name" value="GCN5"/>
</dbReference>
<dbReference type="Pfam" id="PF00439">
    <property type="entry name" value="Bromodomain"/>
    <property type="match status" value="1"/>
</dbReference>
<dbReference type="SMART" id="SM00297">
    <property type="entry name" value="BROMO"/>
    <property type="match status" value="1"/>
</dbReference>
<feature type="compositionally biased region" description="Polar residues" evidence="3">
    <location>
        <begin position="2444"/>
        <end position="2480"/>
    </location>
</feature>
<organism evidence="5">
    <name type="scientific">Anopheles darlingi</name>
    <name type="common">Mosquito</name>
    <dbReference type="NCBI Taxonomy" id="43151"/>
    <lineage>
        <taxon>Eukaryota</taxon>
        <taxon>Metazoa</taxon>
        <taxon>Ecdysozoa</taxon>
        <taxon>Arthropoda</taxon>
        <taxon>Hexapoda</taxon>
        <taxon>Insecta</taxon>
        <taxon>Pterygota</taxon>
        <taxon>Neoptera</taxon>
        <taxon>Endopterygota</taxon>
        <taxon>Diptera</taxon>
        <taxon>Nematocera</taxon>
        <taxon>Culicoidea</taxon>
        <taxon>Culicidae</taxon>
        <taxon>Anophelinae</taxon>
        <taxon>Anopheles</taxon>
    </lineage>
</organism>
<feature type="region of interest" description="Disordered" evidence="3">
    <location>
        <begin position="1763"/>
        <end position="2087"/>
    </location>
</feature>
<feature type="compositionally biased region" description="Low complexity" evidence="3">
    <location>
        <begin position="2406"/>
        <end position="2419"/>
    </location>
</feature>
<feature type="compositionally biased region" description="Acidic residues" evidence="3">
    <location>
        <begin position="667"/>
        <end position="679"/>
    </location>
</feature>
<accession>W5JQH3</accession>
<feature type="compositionally biased region" description="Low complexity" evidence="3">
    <location>
        <begin position="2345"/>
        <end position="2378"/>
    </location>
</feature>
<dbReference type="PANTHER" id="PTHR45750:SF3">
    <property type="entry name" value="HISTONE ACETYLTRANSFERASE"/>
    <property type="match status" value="1"/>
</dbReference>
<dbReference type="GO" id="GO:0010484">
    <property type="term" value="F:histone H3 acetyltransferase activity"/>
    <property type="evidence" value="ECO:0007669"/>
    <property type="project" value="TreeGrafter"/>
</dbReference>
<feature type="compositionally biased region" description="Basic and acidic residues" evidence="3">
    <location>
        <begin position="701"/>
        <end position="715"/>
    </location>
</feature>
<feature type="compositionally biased region" description="Basic and acidic residues" evidence="3">
    <location>
        <begin position="635"/>
        <end position="666"/>
    </location>
</feature>
<dbReference type="EMBL" id="ADMH02000800">
    <property type="protein sequence ID" value="ETN64994.1"/>
    <property type="molecule type" value="Genomic_DNA"/>
</dbReference>
<feature type="compositionally biased region" description="Polar residues" evidence="3">
    <location>
        <begin position="151"/>
        <end position="167"/>
    </location>
</feature>
<feature type="compositionally biased region" description="Gly residues" evidence="3">
    <location>
        <begin position="2324"/>
        <end position="2334"/>
    </location>
</feature>
<feature type="region of interest" description="Disordered" evidence="3">
    <location>
        <begin position="438"/>
        <end position="1465"/>
    </location>
</feature>
<feature type="compositionally biased region" description="Low complexity" evidence="3">
    <location>
        <begin position="1877"/>
        <end position="1887"/>
    </location>
</feature>
<dbReference type="STRING" id="43151.W5JQH3"/>
<reference evidence="5 7" key="1">
    <citation type="journal article" date="2010" name="BMC Genomics">
        <title>Combination of measures distinguishes pre-miRNAs from other stem-loops in the genome of the newly sequenced Anopheles darlingi.</title>
        <authorList>
            <person name="Mendes N.D."/>
            <person name="Freitas A.T."/>
            <person name="Vasconcelos A.T."/>
            <person name="Sagot M.F."/>
        </authorList>
    </citation>
    <scope>NUCLEOTIDE SEQUENCE</scope>
</reference>
<feature type="compositionally biased region" description="Polar residues" evidence="3">
    <location>
        <begin position="2062"/>
        <end position="2072"/>
    </location>
</feature>
<feature type="compositionally biased region" description="Basic and acidic residues" evidence="3">
    <location>
        <begin position="970"/>
        <end position="982"/>
    </location>
</feature>
<keyword evidence="1 2" id="KW-0103">Bromodomain</keyword>
<feature type="compositionally biased region" description="Basic and acidic residues" evidence="3">
    <location>
        <begin position="759"/>
        <end position="779"/>
    </location>
</feature>
<dbReference type="Gene3D" id="1.20.920.10">
    <property type="entry name" value="Bromodomain-like"/>
    <property type="match status" value="1"/>
</dbReference>
<dbReference type="CDD" id="cd05509">
    <property type="entry name" value="Bromo_gcn5_like"/>
    <property type="match status" value="1"/>
</dbReference>
<dbReference type="GO" id="GO:0140672">
    <property type="term" value="C:ATAC complex"/>
    <property type="evidence" value="ECO:0007669"/>
    <property type="project" value="TreeGrafter"/>
</dbReference>
<dbReference type="EnsemblMetazoa" id="ADAC003229-RA">
    <property type="protein sequence ID" value="ADAC003229-PA"/>
    <property type="gene ID" value="ADAC003229"/>
</dbReference>
<feature type="region of interest" description="Disordered" evidence="3">
    <location>
        <begin position="1707"/>
        <end position="1728"/>
    </location>
</feature>
<feature type="compositionally biased region" description="Polar residues" evidence="3">
    <location>
        <begin position="2312"/>
        <end position="2323"/>
    </location>
</feature>
<feature type="compositionally biased region" description="Basic and acidic residues" evidence="3">
    <location>
        <begin position="1859"/>
        <end position="1873"/>
    </location>
</feature>
<feature type="region of interest" description="Disordered" evidence="3">
    <location>
        <begin position="45"/>
        <end position="67"/>
    </location>
</feature>
<feature type="compositionally biased region" description="Acidic residues" evidence="3">
    <location>
        <begin position="1773"/>
        <end position="1788"/>
    </location>
</feature>
<evidence type="ECO:0000313" key="6">
    <source>
        <dbReference type="EnsemblMetazoa" id="ADAC003229-PA"/>
    </source>
</evidence>
<dbReference type="SUPFAM" id="SSF47370">
    <property type="entry name" value="Bromodomain"/>
    <property type="match status" value="1"/>
</dbReference>
<feature type="compositionally biased region" description="Low complexity" evidence="3">
    <location>
        <begin position="2132"/>
        <end position="2144"/>
    </location>
</feature>
<dbReference type="PRINTS" id="PR00503">
    <property type="entry name" value="BROMODOMAIN"/>
</dbReference>
<feature type="compositionally biased region" description="Gly residues" evidence="3">
    <location>
        <begin position="2283"/>
        <end position="2292"/>
    </location>
</feature>
<feature type="compositionally biased region" description="Polar residues" evidence="3">
    <location>
        <begin position="1375"/>
        <end position="1384"/>
    </location>
</feature>
<feature type="compositionally biased region" description="Low complexity" evidence="3">
    <location>
        <begin position="781"/>
        <end position="803"/>
    </location>
</feature>
<feature type="compositionally biased region" description="Polar residues" evidence="3">
    <location>
        <begin position="1584"/>
        <end position="1593"/>
    </location>
</feature>
<feature type="compositionally biased region" description="Basic and acidic residues" evidence="3">
    <location>
        <begin position="1789"/>
        <end position="1815"/>
    </location>
</feature>
<dbReference type="InterPro" id="IPR001487">
    <property type="entry name" value="Bromodomain"/>
</dbReference>
<evidence type="ECO:0000256" key="2">
    <source>
        <dbReference type="PROSITE-ProRule" id="PRU00035"/>
    </source>
</evidence>
<feature type="region of interest" description="Disordered" evidence="3">
    <location>
        <begin position="1522"/>
        <end position="1684"/>
    </location>
</feature>
<feature type="domain" description="Bromo" evidence="4">
    <location>
        <begin position="343"/>
        <end position="413"/>
    </location>
</feature>
<feature type="compositionally biased region" description="Basic residues" evidence="3">
    <location>
        <begin position="1050"/>
        <end position="1077"/>
    </location>
</feature>
<feature type="region of interest" description="Disordered" evidence="3">
    <location>
        <begin position="127"/>
        <end position="167"/>
    </location>
</feature>
<dbReference type="OMA" id="NIHINTA"/>
<feature type="compositionally biased region" description="Polar residues" evidence="3">
    <location>
        <begin position="300"/>
        <end position="310"/>
    </location>
</feature>
<evidence type="ECO:0000259" key="4">
    <source>
        <dbReference type="PROSITE" id="PS50014"/>
    </source>
</evidence>
<protein>
    <recommendedName>
        <fullName evidence="4">Bromo domain-containing protein</fullName>
    </recommendedName>
</protein>
<evidence type="ECO:0000256" key="1">
    <source>
        <dbReference type="ARBA" id="ARBA00023117"/>
    </source>
</evidence>
<feature type="compositionally biased region" description="Polar residues" evidence="3">
    <location>
        <begin position="45"/>
        <end position="60"/>
    </location>
</feature>
<feature type="compositionally biased region" description="Acidic residues" evidence="3">
    <location>
        <begin position="129"/>
        <end position="143"/>
    </location>
</feature>
<feature type="region of interest" description="Disordered" evidence="3">
    <location>
        <begin position="2112"/>
        <end position="2589"/>
    </location>
</feature>
<feature type="compositionally biased region" description="Low complexity" evidence="3">
    <location>
        <begin position="257"/>
        <end position="273"/>
    </location>
</feature>
<dbReference type="InterPro" id="IPR036427">
    <property type="entry name" value="Bromodomain-like_sf"/>
</dbReference>
<feature type="compositionally biased region" description="Polar residues" evidence="3">
    <location>
        <begin position="2391"/>
        <end position="2403"/>
    </location>
</feature>
<feature type="compositionally biased region" description="Low complexity" evidence="3">
    <location>
        <begin position="2427"/>
        <end position="2442"/>
    </location>
</feature>
<dbReference type="VEuPathDB" id="VectorBase:ADAR2_006895"/>
<feature type="compositionally biased region" description="Low complexity" evidence="3">
    <location>
        <begin position="2153"/>
        <end position="2168"/>
    </location>
</feature>
<name>W5JQH3_ANODA</name>
<feature type="compositionally biased region" description="Basic and acidic residues" evidence="3">
    <location>
        <begin position="1198"/>
        <end position="1208"/>
    </location>
</feature>
<feature type="compositionally biased region" description="Polar residues" evidence="3">
    <location>
        <begin position="2294"/>
        <end position="2304"/>
    </location>
</feature>
<feature type="compositionally biased region" description="Low complexity" evidence="3">
    <location>
        <begin position="1816"/>
        <end position="1828"/>
    </location>
</feature>
<feature type="compositionally biased region" description="Basic and acidic residues" evidence="3">
    <location>
        <begin position="1037"/>
        <end position="1049"/>
    </location>
</feature>
<dbReference type="PROSITE" id="PS50014">
    <property type="entry name" value="BROMODOMAIN_2"/>
    <property type="match status" value="1"/>
</dbReference>
<evidence type="ECO:0000313" key="7">
    <source>
        <dbReference type="Proteomes" id="UP000000673"/>
    </source>
</evidence>
<feature type="compositionally biased region" description="Low complexity" evidence="3">
    <location>
        <begin position="1254"/>
        <end position="1277"/>
    </location>
</feature>
<feature type="compositionally biased region" description="Gly residues" evidence="3">
    <location>
        <begin position="1959"/>
        <end position="1968"/>
    </location>
</feature>
<feature type="compositionally biased region" description="Low complexity" evidence="3">
    <location>
        <begin position="1213"/>
        <end position="1222"/>
    </location>
</feature>
<dbReference type="eggNOG" id="KOG1472">
    <property type="taxonomic scope" value="Eukaryota"/>
</dbReference>
<feature type="compositionally biased region" description="Polar residues" evidence="3">
    <location>
        <begin position="188"/>
        <end position="200"/>
    </location>
</feature>
<sequence>MCFPYLCGYPCFLYHDQTPSQPKEIAFHNAIDTYPSYPKATNLRGYSSSPSVGSQGTVSESKTDQEEDRWYNLTSTCCNSPTEELSRPTSCCASSCHSNESASSIQTISPHPAHIQTLSDSFFIASRYDDDDDDDEDDEDEEDNAKGKNGVTEQNQTFSDVETENNINNGNTVAAASHEVTIHESGSGEKQTQSEPTVKQTHPVRRVFSAEVESLLRLNRNMAPTATKLPGRQTNNSLSSVTGPVILPFPDAASTPKGASGNNNNTKSNGGTAADSSKSGPDAAANGGGGGGRKGKKGKSSNQQVLTKPTSSSSSALISSSFSFTETDEVLQIGMHKVLESIKNHDDAWPFMDPVDEDIAPRYYSIIRRPMDLQKMEEKLDNGEYAMFGDFQHDFRLIVNNCRLYNGQANEYTEMVNNLQIAFERARKKYFVEMSSDEETMGHEYPEMSRSSTSAAKEKAASSYHQSSKTSAAADSKIASKGTAAADTDGASDGSSTVKEKTKKSASTIGGSVTGRGSGVTPETAGIKNPAASSNSSSNSGRNKDGKAKPVKRSSVSSNGVTEQKEVKRNPVTNSAKKQKSAKPPEPTTDNTDPDPDTDPPEKGKSVSRGGKNLKRKHKEKEKVSGGKAAKSRKIKSESSDERSDTDMAEDHEKSTVVKRGSKEEKEGDDEDDEDWDDEPDRKRFKKERSDRNTIKKVKRERTDQTTAEDHEDTKVVPVTHPAPVQPIVDIDRSSKEVEQEEDYPVYESKKKAAIKALQRQEKEKKKSIAKLKKDEKKGKAPALASPAPVPATVSSTSNASSAKGIKSKPEPLSPERSLSRSPSPPLTPTVRSPSASSYRDESPKATAKQQHTSSGESMKASKSKKKAKVKKESTNTGSEGTQKHDKKGSKEGKSAATIEATTALDKKSKKSVSPSKSKPRQKQGAGKSSKEKVVGVSVEHDSDEAEEDEDVKPIVPVSAVENSEEEELHDYQACRKPESNKRQQNMSVEEKDDGQLTDDSGGVVKARSKKSEKSKNKKAKAPKQKTIVGDDDDDEEHNRSGHQRDNTKKGSKGKLKGKDKKSHKKDKSSREKKKSKGAASAAAANVQHRAPASSGGEEDEEEEDTTYEDRSSRQQQQQHKATDTENSKSSSKGVKHQATSKEARARDSTPVQDHQRRSRSRSVSRSPSPAASYYSEEDDQCVGDARKGSLDRPITPDIKDKFDLIKERRNRAAAAAAAAAENKAKAKQTKAKVKENAATASGNNGGGKKAGKQKASNRGQPKQQQEQQQQQQQQQQRLDVPEEPATITKHPKKRHQQQHQQDQENEKPAVGEVGRPNKATGATTKGKKKRDKSTEFSVPPVPNAAQDRKRPFAESKKVDRSSEYEFVDEGGAQMINSGTANESTDSDKRNAGSAAKTGQKRSSTVGGGPSSSAQKQSKGGGGGSAKSPARSPATFKAQPGGATSKGSSVPVPGGANMEELELETEQTLKDINKWLENTPRFTEYSSASNSPSRYIMDDFDPVPVKIEAADFRKPIPLAQLPPAATTVSEPSEKRMSSTATASPLRGASPGLAAMAAPPTAFLPKAQSLGKATNAERSKEGGVQMSQSTSGGETSLKENTSSTSSNNSATIGKNAGGTTTTTTGPSSSQHTILGPPPIIPAHSQKKEPKEPKRKTLKEKLSQLGGRKRDLHRTIDRLQPGKTKGNLIGTIQNLNKPDELFALGAAGGSAGGSGSAIGAGGTGSASGGPLGKFKEVKNSLIVQTDESKPKLSLGTVLNTEGFGIVQQHNFADDLKDDDGDDDDERDEENGEKKRTDAITHKLKGDEEKDHLDKKDSSSINSSSVSKLSSGTTAGRTMVETSPRAKGSEEKNGTCSLDGGKSAKDHADQSGKKESVPNSKSASTSASSALEEGKDGAKGGSTDKPAATPNLSAWFKAFGAPKKPKKPDDTDEAAGKGSPASEKGGGKGGNDQTPPSSESSLGGGGTGAAGSGVSHSLESSNYPSLPAPPRQRKASTGSTVSERSSYSQDPDSPRIGIDERIGGYPAPYPSPIGASPIMTSPKLDESQKSPYHPMNGAIKVGFYQDTTQKSSPEKSCSPRDLPSPYPQYSQHLYTANAGGTANITGSGSLYGSYTSYGTTNTGASTTSGGGGMTGANSTTNAPTSGGSITGGGAASGASTGNGSTASGNTTVTDAFKGYGKDMKSPVDFYDQYKQPASQESDYNSSMSPSTNPNSPYHNPASSPYQQQPNSPSCYPQQPSQGSSPYGHQQQQPLASPASSGGALSPYSTSSVTPNPPTIPHSPAGQGSGQMGGGHSPYSSNSGSVQAHSPYHGGATNSQSAVNPSATGGGGVAGGGPPKSKPNTPLHQSPNSPFSQSNQSSPYSQQDPNSPYSQGQLSPFQPMSPKPPPPQPSAIANSSGATQSTIKLAPPIITPQQAAAAAGVILPPDSSSSSSAVHSQSNAAAQNLATVPSQQTPASSTQHGQHQSSASPWGHQNQYNPYHSGTGSESGTESNPLSMPPAPAHMPTTSSSSSSQQPQQAHHNIHQHPSPAHAHTQQQQSQQLHQQQQQQQQPPPATATSVATNASSSGAASCASRSVYGWSAAVATKPAR</sequence>
<dbReference type="VEuPathDB" id="VectorBase:ADAC003229"/>
<reference evidence="5" key="3">
    <citation type="journal article" date="2013" name="Nucleic Acids Res.">
        <title>The genome of Anopheles darlingi, the main neotropical malaria vector.</title>
        <authorList>
            <person name="Marinotti O."/>
            <person name="Cerqueira G.C."/>
            <person name="de Almeida L.G."/>
            <person name="Ferro M.I."/>
            <person name="Loreto E.L."/>
            <person name="Zaha A."/>
            <person name="Teixeira S.M."/>
            <person name="Wespiser A.R."/>
            <person name="Almeida E Silva A."/>
            <person name="Schlindwein A.D."/>
            <person name="Pacheco A.C."/>
            <person name="Silva A.L."/>
            <person name="Graveley B.R."/>
            <person name="Walenz B.P."/>
            <person name="Lima Bde A."/>
            <person name="Ribeiro C.A."/>
            <person name="Nunes-Silva C.G."/>
            <person name="de Carvalho C.R."/>
            <person name="Soares C.M."/>
            <person name="de Menezes C.B."/>
            <person name="Matiolli C."/>
            <person name="Caffrey D."/>
            <person name="Araujo D.A."/>
            <person name="de Oliveira D.M."/>
            <person name="Golenbock D."/>
            <person name="Grisard E.C."/>
            <person name="Fantinatti-Garboggini F."/>
            <person name="de Carvalho F.M."/>
            <person name="Barcellos F.G."/>
            <person name="Prosdocimi F."/>
            <person name="May G."/>
            <person name="Azevedo Junior G.M."/>
            <person name="Guimaraes G.M."/>
            <person name="Goldman G.H."/>
            <person name="Padilha I.Q."/>
            <person name="Batista Jda S."/>
            <person name="Ferro J.A."/>
            <person name="Ribeiro J.M."/>
            <person name="Fietto J.L."/>
            <person name="Dabbas K.M."/>
            <person name="Cerdeira L."/>
            <person name="Agnez-Lima L.F."/>
            <person name="Brocchi M."/>
            <person name="de Carvalho M.O."/>
            <person name="Teixeira Mde M."/>
            <person name="Diniz Maia Mde M."/>
            <person name="Goldman M.H."/>
            <person name="Cruz Schneider M.P."/>
            <person name="Felipe M.S."/>
            <person name="Hungria M."/>
            <person name="Nicolas M.F."/>
            <person name="Pereira M."/>
            <person name="Montes M.A."/>
            <person name="Cantao M.E."/>
            <person name="Vincentz M."/>
            <person name="Rafael M.S."/>
            <person name="Silverman N."/>
            <person name="Stoco P.H."/>
            <person name="Souza R.C."/>
            <person name="Vicentini R."/>
            <person name="Gazzinelli R.T."/>
            <person name="Neves Rde O."/>
            <person name="Silva R."/>
            <person name="Astolfi-Filho S."/>
            <person name="Maciel T.E."/>
            <person name="Urmenyi T.P."/>
            <person name="Tadei W.P."/>
            <person name="Camargo E.P."/>
            <person name="de Vasconcelos A.T."/>
        </authorList>
    </citation>
    <scope>NUCLEOTIDE SEQUENCE</scope>
</reference>
<feature type="compositionally biased region" description="Polar residues" evidence="3">
    <location>
        <begin position="1992"/>
        <end position="2008"/>
    </location>
</feature>
<evidence type="ECO:0000256" key="3">
    <source>
        <dbReference type="SAM" id="MobiDB-lite"/>
    </source>
</evidence>
<feature type="compositionally biased region" description="Polar residues" evidence="3">
    <location>
        <begin position="232"/>
        <end position="242"/>
    </location>
</feature>
<feature type="compositionally biased region" description="Acidic residues" evidence="3">
    <location>
        <begin position="1097"/>
        <end position="1107"/>
    </location>
</feature>
<feature type="compositionally biased region" description="Low complexity" evidence="3">
    <location>
        <begin position="2112"/>
        <end position="2124"/>
    </location>
</feature>
<feature type="compositionally biased region" description="Polar residues" evidence="3">
    <location>
        <begin position="464"/>
        <end position="473"/>
    </location>
</feature>
<keyword evidence="7" id="KW-1185">Reference proteome</keyword>
<evidence type="ECO:0000313" key="5">
    <source>
        <dbReference type="EMBL" id="ETN64994.1"/>
    </source>
</evidence>
<dbReference type="PANTHER" id="PTHR45750">
    <property type="entry name" value="GH11602P"/>
    <property type="match status" value="1"/>
</dbReference>
<feature type="region of interest" description="Disordered" evidence="3">
    <location>
        <begin position="182"/>
        <end position="205"/>
    </location>
</feature>
<feature type="region of interest" description="Disordered" evidence="3">
    <location>
        <begin position="224"/>
        <end position="318"/>
    </location>
</feature>
<proteinExistence type="predicted"/>
<feature type="compositionally biased region" description="Low complexity" evidence="3">
    <location>
        <begin position="482"/>
        <end position="497"/>
    </location>
</feature>
<feature type="compositionally biased region" description="Acidic residues" evidence="3">
    <location>
        <begin position="942"/>
        <end position="951"/>
    </location>
</feature>
<reference evidence="5" key="2">
    <citation type="submission" date="2010-05" db="EMBL/GenBank/DDBJ databases">
        <authorList>
            <person name="Almeida L.G."/>
            <person name="Nicolas M.F."/>
            <person name="Souza R.C."/>
            <person name="Vasconcelos A.T.R."/>
        </authorList>
    </citation>
    <scope>NUCLEOTIDE SEQUENCE</scope>
</reference>
<reference evidence="6" key="4">
    <citation type="submission" date="2015-06" db="UniProtKB">
        <authorList>
            <consortium name="EnsemblMetazoa"/>
        </authorList>
    </citation>
    <scope>IDENTIFICATION</scope>
</reference>
<feature type="compositionally biased region" description="Low complexity" evidence="3">
    <location>
        <begin position="2481"/>
        <end position="2491"/>
    </location>
</feature>
<feature type="compositionally biased region" description="Pro residues" evidence="3">
    <location>
        <begin position="2379"/>
        <end position="2389"/>
    </location>
</feature>
<gene>
    <name evidence="5" type="ORF">AND_003229</name>
</gene>
<feature type="compositionally biased region" description="Low complexity" evidence="3">
    <location>
        <begin position="1164"/>
        <end position="1175"/>
    </location>
</feature>
<feature type="compositionally biased region" description="Low complexity" evidence="3">
    <location>
        <begin position="2502"/>
        <end position="2575"/>
    </location>
</feature>
<feature type="compositionally biased region" description="Basic and acidic residues" evidence="3">
    <location>
        <begin position="1347"/>
        <end position="1364"/>
    </location>
</feature>
<dbReference type="GO" id="GO:0045944">
    <property type="term" value="P:positive regulation of transcription by RNA polymerase II"/>
    <property type="evidence" value="ECO:0007669"/>
    <property type="project" value="TreeGrafter"/>
</dbReference>